<organism evidence="1 2">
    <name type="scientific">Aphis craccivora</name>
    <name type="common">Cowpea aphid</name>
    <dbReference type="NCBI Taxonomy" id="307492"/>
    <lineage>
        <taxon>Eukaryota</taxon>
        <taxon>Metazoa</taxon>
        <taxon>Ecdysozoa</taxon>
        <taxon>Arthropoda</taxon>
        <taxon>Hexapoda</taxon>
        <taxon>Insecta</taxon>
        <taxon>Pterygota</taxon>
        <taxon>Neoptera</taxon>
        <taxon>Paraneoptera</taxon>
        <taxon>Hemiptera</taxon>
        <taxon>Sternorrhyncha</taxon>
        <taxon>Aphidomorpha</taxon>
        <taxon>Aphidoidea</taxon>
        <taxon>Aphididae</taxon>
        <taxon>Aphidini</taxon>
        <taxon>Aphis</taxon>
        <taxon>Aphis</taxon>
    </lineage>
</organism>
<proteinExistence type="predicted"/>
<protein>
    <submittedName>
        <fullName evidence="1">Protein FAM200A-like</fullName>
    </submittedName>
</protein>
<sequence>MNISKFWSKVVNITKSDDTKMFQLLNVVIKNIMTLLHSSACVERVFSSVNLIKTKFRIHTQNLIGLLHAKQVLKDYNLKEDLLFLIISGGDPEVSISFYSRTLPRITNSSYNIEYLVHISTTRKICGNILLNKSNTNDE</sequence>
<dbReference type="Proteomes" id="UP000478052">
    <property type="component" value="Unassembled WGS sequence"/>
</dbReference>
<evidence type="ECO:0000313" key="1">
    <source>
        <dbReference type="EMBL" id="KAF0706829.1"/>
    </source>
</evidence>
<reference evidence="1 2" key="1">
    <citation type="submission" date="2019-08" db="EMBL/GenBank/DDBJ databases">
        <title>Whole genome of Aphis craccivora.</title>
        <authorList>
            <person name="Voronova N.V."/>
            <person name="Shulinski R.S."/>
            <person name="Bandarenka Y.V."/>
            <person name="Zhorov D.G."/>
            <person name="Warner D."/>
        </authorList>
    </citation>
    <scope>NUCLEOTIDE SEQUENCE [LARGE SCALE GENOMIC DNA]</scope>
    <source>
        <strain evidence="1">180601</strain>
        <tissue evidence="1">Whole Body</tissue>
    </source>
</reference>
<feature type="non-terminal residue" evidence="1">
    <location>
        <position position="139"/>
    </location>
</feature>
<gene>
    <name evidence="1" type="ORF">FWK35_00025740</name>
</gene>
<evidence type="ECO:0000313" key="2">
    <source>
        <dbReference type="Proteomes" id="UP000478052"/>
    </source>
</evidence>
<keyword evidence="2" id="KW-1185">Reference proteome</keyword>
<dbReference type="EMBL" id="VUJU01012763">
    <property type="protein sequence ID" value="KAF0706829.1"/>
    <property type="molecule type" value="Genomic_DNA"/>
</dbReference>
<name>A0A6G0VSF7_APHCR</name>
<accession>A0A6G0VSF7</accession>
<dbReference type="OrthoDB" id="6159421at2759"/>
<comment type="caution">
    <text evidence="1">The sequence shown here is derived from an EMBL/GenBank/DDBJ whole genome shotgun (WGS) entry which is preliminary data.</text>
</comment>
<dbReference type="AlphaFoldDB" id="A0A6G0VSF7"/>